<evidence type="ECO:0000256" key="2">
    <source>
        <dbReference type="ARBA" id="ARBA00007362"/>
    </source>
</evidence>
<keyword evidence="4 6" id="KW-1133">Transmembrane helix</keyword>
<feature type="domain" description="EamA" evidence="7">
    <location>
        <begin position="24"/>
        <end position="156"/>
    </location>
</feature>
<protein>
    <submittedName>
        <fullName evidence="8">DMT family transporter</fullName>
    </submittedName>
</protein>
<comment type="subcellular location">
    <subcellularLocation>
        <location evidence="1">Membrane</location>
        <topology evidence="1">Multi-pass membrane protein</topology>
    </subcellularLocation>
</comment>
<reference evidence="8 9" key="1">
    <citation type="submission" date="2024-08" db="EMBL/GenBank/DDBJ databases">
        <authorList>
            <person name="Lu H."/>
        </authorList>
    </citation>
    <scope>NUCLEOTIDE SEQUENCE [LARGE SCALE GENOMIC DNA]</scope>
    <source>
        <strain evidence="8 9">BYS87W</strain>
    </source>
</reference>
<evidence type="ECO:0000313" key="9">
    <source>
        <dbReference type="Proteomes" id="UP001606303"/>
    </source>
</evidence>
<feature type="transmembrane region" description="Helical" evidence="6">
    <location>
        <begin position="267"/>
        <end position="283"/>
    </location>
</feature>
<evidence type="ECO:0000259" key="7">
    <source>
        <dbReference type="Pfam" id="PF00892"/>
    </source>
</evidence>
<evidence type="ECO:0000256" key="3">
    <source>
        <dbReference type="ARBA" id="ARBA00022692"/>
    </source>
</evidence>
<dbReference type="InterPro" id="IPR050638">
    <property type="entry name" value="AA-Vitamin_Transporters"/>
</dbReference>
<evidence type="ECO:0000256" key="6">
    <source>
        <dbReference type="SAM" id="Phobius"/>
    </source>
</evidence>
<feature type="transmembrane region" description="Helical" evidence="6">
    <location>
        <begin position="142"/>
        <end position="158"/>
    </location>
</feature>
<feature type="transmembrane region" description="Helical" evidence="6">
    <location>
        <begin position="21"/>
        <end position="40"/>
    </location>
</feature>
<dbReference type="PANTHER" id="PTHR32322:SF2">
    <property type="entry name" value="EAMA DOMAIN-CONTAINING PROTEIN"/>
    <property type="match status" value="1"/>
</dbReference>
<sequence>MSDRTATPPATPSPPAPTAATAPLLAALGVVLTWGVNFPLQKALFGQVGPVGFLGLRYLLVPFCAVALLCWRFGRHWPRLDRSEVWPLVRLTLVGQGLHLLLAAYGMQGSTAFSASVLLACGPVFTLLILRCSGVERLSRGQVAGVATAALGALVFTSDKLLGAHWQASLGDLTLLVAAALFSYYTVAAKPLIQHHGGVTVLGYGSLVCTGPMLLWCAPALHALDWAAQPSWVWGGLLWQVAGGGFIGWLAWGWANERHGVARTAPLIYLMPLIAGFTAWAWGGEQFSAHKLLGAAVILSGVALAQFSPARAALPARRPPPEPSC</sequence>
<feature type="transmembrane region" description="Helical" evidence="6">
    <location>
        <begin position="199"/>
        <end position="221"/>
    </location>
</feature>
<keyword evidence="3 6" id="KW-0812">Transmembrane</keyword>
<dbReference type="SUPFAM" id="SSF103481">
    <property type="entry name" value="Multidrug resistance efflux transporter EmrE"/>
    <property type="match status" value="2"/>
</dbReference>
<comment type="similarity">
    <text evidence="2">Belongs to the EamA transporter family.</text>
</comment>
<feature type="transmembrane region" description="Helical" evidence="6">
    <location>
        <begin position="52"/>
        <end position="73"/>
    </location>
</feature>
<name>A0ABW7H4R9_9BURK</name>
<accession>A0ABW7H4R9</accession>
<evidence type="ECO:0000256" key="4">
    <source>
        <dbReference type="ARBA" id="ARBA00022989"/>
    </source>
</evidence>
<dbReference type="EMBL" id="JBIGIB010000008">
    <property type="protein sequence ID" value="MFG6469221.1"/>
    <property type="molecule type" value="Genomic_DNA"/>
</dbReference>
<dbReference type="Pfam" id="PF00892">
    <property type="entry name" value="EamA"/>
    <property type="match status" value="2"/>
</dbReference>
<feature type="transmembrane region" description="Helical" evidence="6">
    <location>
        <begin position="289"/>
        <end position="308"/>
    </location>
</feature>
<organism evidence="8 9">
    <name type="scientific">Pelomonas baiyunensis</name>
    <dbReference type="NCBI Taxonomy" id="3299026"/>
    <lineage>
        <taxon>Bacteria</taxon>
        <taxon>Pseudomonadati</taxon>
        <taxon>Pseudomonadota</taxon>
        <taxon>Betaproteobacteria</taxon>
        <taxon>Burkholderiales</taxon>
        <taxon>Sphaerotilaceae</taxon>
        <taxon>Roseateles</taxon>
    </lineage>
</organism>
<evidence type="ECO:0000256" key="5">
    <source>
        <dbReference type="ARBA" id="ARBA00023136"/>
    </source>
</evidence>
<evidence type="ECO:0000313" key="8">
    <source>
        <dbReference type="EMBL" id="MFG6469221.1"/>
    </source>
</evidence>
<gene>
    <name evidence="8" type="ORF">ACG01O_21565</name>
</gene>
<dbReference type="InterPro" id="IPR037185">
    <property type="entry name" value="EmrE-like"/>
</dbReference>
<feature type="transmembrane region" description="Helical" evidence="6">
    <location>
        <begin position="233"/>
        <end position="255"/>
    </location>
</feature>
<keyword evidence="5 6" id="KW-0472">Membrane</keyword>
<feature type="transmembrane region" description="Helical" evidence="6">
    <location>
        <begin position="164"/>
        <end position="187"/>
    </location>
</feature>
<dbReference type="PANTHER" id="PTHR32322">
    <property type="entry name" value="INNER MEMBRANE TRANSPORTER"/>
    <property type="match status" value="1"/>
</dbReference>
<feature type="transmembrane region" description="Helical" evidence="6">
    <location>
        <begin position="111"/>
        <end position="130"/>
    </location>
</feature>
<proteinExistence type="inferred from homology"/>
<keyword evidence="9" id="KW-1185">Reference proteome</keyword>
<dbReference type="RefSeq" id="WP_394387600.1">
    <property type="nucleotide sequence ID" value="NZ_JBIGIB010000008.1"/>
</dbReference>
<comment type="caution">
    <text evidence="8">The sequence shown here is derived from an EMBL/GenBank/DDBJ whole genome shotgun (WGS) entry which is preliminary data.</text>
</comment>
<dbReference type="InterPro" id="IPR000620">
    <property type="entry name" value="EamA_dom"/>
</dbReference>
<feature type="domain" description="EamA" evidence="7">
    <location>
        <begin position="170"/>
        <end position="304"/>
    </location>
</feature>
<evidence type="ECO:0000256" key="1">
    <source>
        <dbReference type="ARBA" id="ARBA00004141"/>
    </source>
</evidence>
<dbReference type="Proteomes" id="UP001606303">
    <property type="component" value="Unassembled WGS sequence"/>
</dbReference>